<dbReference type="PANTHER" id="PTHR43855:SF1">
    <property type="entry name" value="THIOSULFATE SULFURTRANSFERASE"/>
    <property type="match status" value="1"/>
</dbReference>
<keyword evidence="1" id="KW-0677">Repeat</keyword>
<protein>
    <recommendedName>
        <fullName evidence="3">Sulfurtransferase</fullName>
    </recommendedName>
</protein>
<feature type="region of interest" description="Disordered" evidence="4">
    <location>
        <begin position="1"/>
        <end position="22"/>
    </location>
</feature>
<dbReference type="CDD" id="cd01449">
    <property type="entry name" value="TST_Repeat_2"/>
    <property type="match status" value="1"/>
</dbReference>
<dbReference type="GO" id="GO:0004792">
    <property type="term" value="F:thiosulfate-cyanide sulfurtransferase activity"/>
    <property type="evidence" value="ECO:0007669"/>
    <property type="project" value="UniProtKB-EC"/>
</dbReference>
<sequence>MVGESAVPGGERPVRTAQGNGGITVTAPIEKNEKFAEYAHPERLVSTAWVAEHGGDDGVVVVESDEDVLLYETGHIPGAVKIDWHTELNDPVTRDYVDGEGFAALMSRKGITRDTTVVIYGDKSNWWAAYALWVFTLFGHEDVRLMDGGRAKWQEEGREMTTETPRPQETDYPVVQREDAPVRAYLPQVREAIGTLPLIDVRSPQEYTGERTHMPDYPEEGALRGGHIPTARSVPWARAANEDGTFKTAEQLRRIYQEELGLSPDQDIIAYCRIGERSSHTWFVLQHLLGFPTVRNYDGSWTEWGNVVRVPIVKGEQPGEAA</sequence>
<dbReference type="Pfam" id="PF00581">
    <property type="entry name" value="Rhodanese"/>
    <property type="match status" value="2"/>
</dbReference>
<dbReference type="PROSITE" id="PS00380">
    <property type="entry name" value="RHODANESE_1"/>
    <property type="match status" value="1"/>
</dbReference>
<feature type="domain" description="Rhodanese" evidence="5">
    <location>
        <begin position="192"/>
        <end position="313"/>
    </location>
</feature>
<dbReference type="Gene3D" id="3.40.250.10">
    <property type="entry name" value="Rhodanese-like domain"/>
    <property type="match status" value="2"/>
</dbReference>
<reference evidence="6 7" key="1">
    <citation type="submission" date="2020-12" db="EMBL/GenBank/DDBJ databases">
        <title>FDA dAtabase for Regulatory Grade micrObial Sequences (FDA-ARGOS): Supporting development and validation of Infectious Disease Dx tests.</title>
        <authorList>
            <person name="Sproer C."/>
            <person name="Gronow S."/>
            <person name="Severitt S."/>
            <person name="Schroder I."/>
            <person name="Tallon L."/>
            <person name="Sadzewicz L."/>
            <person name="Zhao X."/>
            <person name="Boylan J."/>
            <person name="Ott S."/>
            <person name="Bowen H."/>
            <person name="Vavikolanu K."/>
            <person name="Mehta A."/>
            <person name="Aluvathingal J."/>
            <person name="Nadendla S."/>
            <person name="Lowell S."/>
            <person name="Myers T."/>
            <person name="Yan Y."/>
            <person name="Sichtig H."/>
        </authorList>
    </citation>
    <scope>NUCLEOTIDE SEQUENCE [LARGE SCALE GENOMIC DNA]</scope>
    <source>
        <strain evidence="6 7">FDAARGOS_864</strain>
    </source>
</reference>
<dbReference type="PANTHER" id="PTHR43855">
    <property type="entry name" value="THIOSULFATE SULFURTRANSFERASE"/>
    <property type="match status" value="1"/>
</dbReference>
<dbReference type="EMBL" id="CP065738">
    <property type="protein sequence ID" value="QPT53788.1"/>
    <property type="molecule type" value="Genomic_DNA"/>
</dbReference>
<dbReference type="AlphaFoldDB" id="A0A7T3F8A7"/>
<dbReference type="PROSITE" id="PS00683">
    <property type="entry name" value="RHODANESE_2"/>
    <property type="match status" value="1"/>
</dbReference>
<evidence type="ECO:0000256" key="1">
    <source>
        <dbReference type="ARBA" id="ARBA00022737"/>
    </source>
</evidence>
<dbReference type="KEGG" id="rkr:I6G21_00785"/>
<feature type="domain" description="Rhodanese" evidence="5">
    <location>
        <begin position="55"/>
        <end position="162"/>
    </location>
</feature>
<evidence type="ECO:0000313" key="6">
    <source>
        <dbReference type="EMBL" id="QPT53788.1"/>
    </source>
</evidence>
<dbReference type="Proteomes" id="UP000594975">
    <property type="component" value="Chromosome"/>
</dbReference>
<evidence type="ECO:0000259" key="5">
    <source>
        <dbReference type="PROSITE" id="PS50206"/>
    </source>
</evidence>
<comment type="catalytic activity">
    <reaction evidence="2">
        <text>thiosulfate + hydrogen cyanide = thiocyanate + sulfite + 2 H(+)</text>
        <dbReference type="Rhea" id="RHEA:16881"/>
        <dbReference type="ChEBI" id="CHEBI:15378"/>
        <dbReference type="ChEBI" id="CHEBI:17359"/>
        <dbReference type="ChEBI" id="CHEBI:18022"/>
        <dbReference type="ChEBI" id="CHEBI:18407"/>
        <dbReference type="ChEBI" id="CHEBI:33542"/>
        <dbReference type="EC" id="2.8.1.1"/>
    </reaction>
</comment>
<gene>
    <name evidence="6" type="ORF">I6G21_00785</name>
</gene>
<organism evidence="6 7">
    <name type="scientific">Rothia kristinae</name>
    <dbReference type="NCBI Taxonomy" id="37923"/>
    <lineage>
        <taxon>Bacteria</taxon>
        <taxon>Bacillati</taxon>
        <taxon>Actinomycetota</taxon>
        <taxon>Actinomycetes</taxon>
        <taxon>Micrococcales</taxon>
        <taxon>Micrococcaceae</taxon>
        <taxon>Rothia</taxon>
    </lineage>
</organism>
<proteinExistence type="predicted"/>
<dbReference type="PROSITE" id="PS50206">
    <property type="entry name" value="RHODANESE_3"/>
    <property type="match status" value="2"/>
</dbReference>
<dbReference type="InterPro" id="IPR036873">
    <property type="entry name" value="Rhodanese-like_dom_sf"/>
</dbReference>
<dbReference type="InterPro" id="IPR001763">
    <property type="entry name" value="Rhodanese-like_dom"/>
</dbReference>
<evidence type="ECO:0000256" key="3">
    <source>
        <dbReference type="RuleBase" id="RU000507"/>
    </source>
</evidence>
<evidence type="ECO:0000256" key="2">
    <source>
        <dbReference type="ARBA" id="ARBA00047549"/>
    </source>
</evidence>
<dbReference type="SUPFAM" id="SSF52821">
    <property type="entry name" value="Rhodanese/Cell cycle control phosphatase"/>
    <property type="match status" value="2"/>
</dbReference>
<dbReference type="InterPro" id="IPR001307">
    <property type="entry name" value="Thiosulphate_STrfase_CS"/>
</dbReference>
<accession>A0A7T3F8A7</accession>
<dbReference type="SMART" id="SM00450">
    <property type="entry name" value="RHOD"/>
    <property type="match status" value="2"/>
</dbReference>
<evidence type="ECO:0000256" key="4">
    <source>
        <dbReference type="SAM" id="MobiDB-lite"/>
    </source>
</evidence>
<dbReference type="CDD" id="cd01448">
    <property type="entry name" value="TST_Repeat_1"/>
    <property type="match status" value="1"/>
</dbReference>
<name>A0A7T3F8A7_9MICC</name>
<evidence type="ECO:0000313" key="7">
    <source>
        <dbReference type="Proteomes" id="UP000594975"/>
    </source>
</evidence>
<keyword evidence="3 6" id="KW-0808">Transferase</keyword>
<dbReference type="InterPro" id="IPR051126">
    <property type="entry name" value="Thiosulfate_sulfurtransferase"/>
</dbReference>